<evidence type="ECO:0000256" key="3">
    <source>
        <dbReference type="ARBA" id="ARBA00023274"/>
    </source>
</evidence>
<dbReference type="GO" id="GO:1990904">
    <property type="term" value="C:ribonucleoprotein complex"/>
    <property type="evidence" value="ECO:0007669"/>
    <property type="project" value="UniProtKB-KW"/>
</dbReference>
<reference evidence="6" key="1">
    <citation type="submission" date="2021-11" db="EMBL/GenBank/DDBJ databases">
        <authorList>
            <consortium name="Genoscope - CEA"/>
            <person name="William W."/>
        </authorList>
    </citation>
    <scope>NUCLEOTIDE SEQUENCE</scope>
</reference>
<comment type="caution">
    <text evidence="6">The sequence shown here is derived from an EMBL/GenBank/DDBJ whole genome shotgun (WGS) entry which is preliminary data.</text>
</comment>
<dbReference type="Gene3D" id="3.30.1330.30">
    <property type="match status" value="1"/>
</dbReference>
<dbReference type="InterPro" id="IPR000530">
    <property type="entry name" value="Ribosomal_eS12"/>
</dbReference>
<dbReference type="Proteomes" id="UP000789595">
    <property type="component" value="Unassembled WGS sequence"/>
</dbReference>
<dbReference type="PROSITE" id="PS01189">
    <property type="entry name" value="RIBOSOMAL_S12E"/>
    <property type="match status" value="1"/>
</dbReference>
<dbReference type="InterPro" id="IPR004038">
    <property type="entry name" value="Ribosomal_eL8/eL30/eS12/Gad45"/>
</dbReference>
<dbReference type="InterPro" id="IPR029064">
    <property type="entry name" value="Ribosomal_eL30-like_sf"/>
</dbReference>
<dbReference type="EMBL" id="CAKKNE010000004">
    <property type="protein sequence ID" value="CAH0373160.1"/>
    <property type="molecule type" value="Genomic_DNA"/>
</dbReference>
<evidence type="ECO:0000256" key="4">
    <source>
        <dbReference type="RuleBase" id="RU000670"/>
    </source>
</evidence>
<evidence type="ECO:0000313" key="7">
    <source>
        <dbReference type="Proteomes" id="UP000789595"/>
    </source>
</evidence>
<evidence type="ECO:0000259" key="5">
    <source>
        <dbReference type="Pfam" id="PF01248"/>
    </source>
</evidence>
<comment type="similarity">
    <text evidence="1 4">Belongs to the eukaryotic ribosomal protein eS12 family.</text>
</comment>
<keyword evidence="2 4" id="KW-0689">Ribosomal protein</keyword>
<evidence type="ECO:0000313" key="6">
    <source>
        <dbReference type="EMBL" id="CAH0373160.1"/>
    </source>
</evidence>
<dbReference type="GO" id="GO:0006412">
    <property type="term" value="P:translation"/>
    <property type="evidence" value="ECO:0007669"/>
    <property type="project" value="InterPro"/>
</dbReference>
<dbReference type="GO" id="GO:0005840">
    <property type="term" value="C:ribosome"/>
    <property type="evidence" value="ECO:0007669"/>
    <property type="project" value="UniProtKB-KW"/>
</dbReference>
<dbReference type="OrthoDB" id="10249311at2759"/>
<keyword evidence="3 4" id="KW-0687">Ribonucleoprotein</keyword>
<dbReference type="InterPro" id="IPR047860">
    <property type="entry name" value="Ribosomal_eS12_CS"/>
</dbReference>
<feature type="domain" description="Ribosomal protein eL8/eL30/eS12/Gadd45" evidence="5">
    <location>
        <begin position="30"/>
        <end position="122"/>
    </location>
</feature>
<evidence type="ECO:0000256" key="2">
    <source>
        <dbReference type="ARBA" id="ARBA00022980"/>
    </source>
</evidence>
<dbReference type="AlphaFoldDB" id="A0A8J2SJQ7"/>
<evidence type="ECO:0000256" key="1">
    <source>
        <dbReference type="ARBA" id="ARBA00005824"/>
    </source>
</evidence>
<dbReference type="PRINTS" id="PR00972">
    <property type="entry name" value="RIBSOMALS12E"/>
</dbReference>
<dbReference type="SUPFAM" id="SSF55315">
    <property type="entry name" value="L30e-like"/>
    <property type="match status" value="1"/>
</dbReference>
<name>A0A8J2SJQ7_9STRA</name>
<organism evidence="6 7">
    <name type="scientific">Pelagomonas calceolata</name>
    <dbReference type="NCBI Taxonomy" id="35677"/>
    <lineage>
        <taxon>Eukaryota</taxon>
        <taxon>Sar</taxon>
        <taxon>Stramenopiles</taxon>
        <taxon>Ochrophyta</taxon>
        <taxon>Pelagophyceae</taxon>
        <taxon>Pelagomonadales</taxon>
        <taxon>Pelagomonadaceae</taxon>
        <taxon>Pelagomonas</taxon>
    </lineage>
</organism>
<keyword evidence="7" id="KW-1185">Reference proteome</keyword>
<dbReference type="PANTHER" id="PTHR11843">
    <property type="entry name" value="40S RIBOSOMAL PROTEIN S12"/>
    <property type="match status" value="1"/>
</dbReference>
<accession>A0A8J2SJQ7</accession>
<protein>
    <recommendedName>
        <fullName evidence="4">40S ribosomal protein S12</fullName>
    </recommendedName>
</protein>
<dbReference type="GO" id="GO:0003735">
    <property type="term" value="F:structural constituent of ribosome"/>
    <property type="evidence" value="ECO:0007669"/>
    <property type="project" value="InterPro"/>
</dbReference>
<sequence>MADDEPMEEAPADAPAEGEVEVAEMSVLDALRDVLKRALIHGGLKRGLREVAKALDSRTAKLCCLAKDCDNAEYSNLVRALCDEGGVSLVMVDEGKQLGEWAGLCKINEEGEATSVVRCSAACVTEFGEDTRALSVLLTYLKAQAPEDK</sequence>
<gene>
    <name evidence="6" type="ORF">PECAL_4P03370</name>
</gene>
<proteinExistence type="inferred from homology"/>
<dbReference type="Pfam" id="PF01248">
    <property type="entry name" value="Ribosomal_L7Ae"/>
    <property type="match status" value="1"/>
</dbReference>